<accession>A0A843X8P4</accession>
<gene>
    <name evidence="1" type="ORF">Taro_048642</name>
</gene>
<keyword evidence="2" id="KW-1185">Reference proteome</keyword>
<evidence type="ECO:0000313" key="1">
    <source>
        <dbReference type="EMBL" id="MQM15691.1"/>
    </source>
</evidence>
<reference evidence="1" key="1">
    <citation type="submission" date="2017-07" db="EMBL/GenBank/DDBJ databases">
        <title>Taro Niue Genome Assembly and Annotation.</title>
        <authorList>
            <person name="Atibalentja N."/>
            <person name="Keating K."/>
            <person name="Fields C.J."/>
        </authorList>
    </citation>
    <scope>NUCLEOTIDE SEQUENCE</scope>
    <source>
        <strain evidence="1">Niue_2</strain>
        <tissue evidence="1">Leaf</tissue>
    </source>
</reference>
<comment type="caution">
    <text evidence="1">The sequence shown here is derived from an EMBL/GenBank/DDBJ whole genome shotgun (WGS) entry which is preliminary data.</text>
</comment>
<dbReference type="Proteomes" id="UP000652761">
    <property type="component" value="Unassembled WGS sequence"/>
</dbReference>
<sequence length="168" mass="18647">MVSGALTPVVLLGSAVHVVVLRLPWLPLQLGAPGSKVCQVRGCARGLSRYSGTVRVLSSSWTPSLSGRVAIQQRERRQWDSDFVLVVGGTDTSRRTGPQLVLFPVPHFRELRPESLKTCVNDIPCEASARSREAESYQARYQVNGNQKWQIGEIIEEVVMIRRILPRG</sequence>
<dbReference type="AlphaFoldDB" id="A0A843X8P4"/>
<organism evidence="1 2">
    <name type="scientific">Colocasia esculenta</name>
    <name type="common">Wild taro</name>
    <name type="synonym">Arum esculentum</name>
    <dbReference type="NCBI Taxonomy" id="4460"/>
    <lineage>
        <taxon>Eukaryota</taxon>
        <taxon>Viridiplantae</taxon>
        <taxon>Streptophyta</taxon>
        <taxon>Embryophyta</taxon>
        <taxon>Tracheophyta</taxon>
        <taxon>Spermatophyta</taxon>
        <taxon>Magnoliopsida</taxon>
        <taxon>Liliopsida</taxon>
        <taxon>Araceae</taxon>
        <taxon>Aroideae</taxon>
        <taxon>Colocasieae</taxon>
        <taxon>Colocasia</taxon>
    </lineage>
</organism>
<name>A0A843X8P4_COLES</name>
<protein>
    <submittedName>
        <fullName evidence="1">Uncharacterized protein</fullName>
    </submittedName>
</protein>
<proteinExistence type="predicted"/>
<dbReference type="EMBL" id="NMUH01006639">
    <property type="protein sequence ID" value="MQM15691.1"/>
    <property type="molecule type" value="Genomic_DNA"/>
</dbReference>
<evidence type="ECO:0000313" key="2">
    <source>
        <dbReference type="Proteomes" id="UP000652761"/>
    </source>
</evidence>